<dbReference type="AlphaFoldDB" id="A0A9N9G564"/>
<evidence type="ECO:0000256" key="2">
    <source>
        <dbReference type="SAM" id="Phobius"/>
    </source>
</evidence>
<accession>A0A9N9G564</accession>
<dbReference type="EMBL" id="CAJVPV010004966">
    <property type="protein sequence ID" value="CAG8582229.1"/>
    <property type="molecule type" value="Genomic_DNA"/>
</dbReference>
<name>A0A9N9G564_9GLOM</name>
<sequence>MHILFSLIKNYLIPTFFVESCSYICHFLVWVYFCGVVYPIPYLDPVFNEHIPPPKKPTTWIGTFVFILVVMMSSVFGTSIHGKKAIKAGGGGITKIKIIKHLEEKVAETQVYHKRRIAKVVKYYEQELENVKKFHDIMVEIMAEDIASLQLELNEIREERDLRINEINEIRTFQRQIIDQEALGGKGTESWKGVEPWKGTGSWEEFFDFISVN</sequence>
<feature type="coiled-coil region" evidence="1">
    <location>
        <begin position="139"/>
        <end position="166"/>
    </location>
</feature>
<keyword evidence="1" id="KW-0175">Coiled coil</keyword>
<dbReference type="Proteomes" id="UP000789342">
    <property type="component" value="Unassembled WGS sequence"/>
</dbReference>
<proteinExistence type="predicted"/>
<dbReference type="OrthoDB" id="2349725at2759"/>
<feature type="transmembrane region" description="Helical" evidence="2">
    <location>
        <begin position="60"/>
        <end position="80"/>
    </location>
</feature>
<keyword evidence="2" id="KW-0812">Transmembrane</keyword>
<keyword evidence="2" id="KW-1133">Transmembrane helix</keyword>
<evidence type="ECO:0000313" key="4">
    <source>
        <dbReference type="Proteomes" id="UP000789342"/>
    </source>
</evidence>
<comment type="caution">
    <text evidence="3">The sequence shown here is derived from an EMBL/GenBank/DDBJ whole genome shotgun (WGS) entry which is preliminary data.</text>
</comment>
<protein>
    <submittedName>
        <fullName evidence="3">14324_t:CDS:1</fullName>
    </submittedName>
</protein>
<feature type="transmembrane region" description="Helical" evidence="2">
    <location>
        <begin position="21"/>
        <end position="40"/>
    </location>
</feature>
<evidence type="ECO:0000313" key="3">
    <source>
        <dbReference type="EMBL" id="CAG8582229.1"/>
    </source>
</evidence>
<gene>
    <name evidence="3" type="ORF">AMORRO_LOCUS6960</name>
</gene>
<organism evidence="3 4">
    <name type="scientific">Acaulospora morrowiae</name>
    <dbReference type="NCBI Taxonomy" id="94023"/>
    <lineage>
        <taxon>Eukaryota</taxon>
        <taxon>Fungi</taxon>
        <taxon>Fungi incertae sedis</taxon>
        <taxon>Mucoromycota</taxon>
        <taxon>Glomeromycotina</taxon>
        <taxon>Glomeromycetes</taxon>
        <taxon>Diversisporales</taxon>
        <taxon>Acaulosporaceae</taxon>
        <taxon>Acaulospora</taxon>
    </lineage>
</organism>
<keyword evidence="4" id="KW-1185">Reference proteome</keyword>
<evidence type="ECO:0000256" key="1">
    <source>
        <dbReference type="SAM" id="Coils"/>
    </source>
</evidence>
<keyword evidence="2" id="KW-0472">Membrane</keyword>
<reference evidence="3" key="1">
    <citation type="submission" date="2021-06" db="EMBL/GenBank/DDBJ databases">
        <authorList>
            <person name="Kallberg Y."/>
            <person name="Tangrot J."/>
            <person name="Rosling A."/>
        </authorList>
    </citation>
    <scope>NUCLEOTIDE SEQUENCE</scope>
    <source>
        <strain evidence="3">CL551</strain>
    </source>
</reference>